<evidence type="ECO:0000313" key="1">
    <source>
        <dbReference type="EMBL" id="ABL01401.1"/>
    </source>
</evidence>
<reference evidence="1 2" key="1">
    <citation type="submission" date="2006-10" db="EMBL/GenBank/DDBJ databases">
        <title>Complete sequence of plasmid pPRO1 of Pelobacter propionicus DSM 2379.</title>
        <authorList>
            <consortium name="US DOE Joint Genome Institute"/>
            <person name="Copeland A."/>
            <person name="Lucas S."/>
            <person name="Lapidus A."/>
            <person name="Barry K."/>
            <person name="Detter J.C."/>
            <person name="Glavina del Rio T."/>
            <person name="Hammon N."/>
            <person name="Israni S."/>
            <person name="Dalin E."/>
            <person name="Tice H."/>
            <person name="Pitluck S."/>
            <person name="Saunders E."/>
            <person name="Brettin T."/>
            <person name="Bruce D."/>
            <person name="Han C."/>
            <person name="Tapia R."/>
            <person name="Schmutz J."/>
            <person name="Larimer F."/>
            <person name="Land M."/>
            <person name="Hauser L."/>
            <person name="Kyrpides N."/>
            <person name="Kim E."/>
            <person name="Lovley D."/>
            <person name="Richardson P."/>
        </authorList>
    </citation>
    <scope>NUCLEOTIDE SEQUENCE [LARGE SCALE GENOMIC DNA]</scope>
    <source>
        <strain evidence="2">DSM 2379 / NBRC 103807 / OttBd1</strain>
        <plasmid evidence="2">Plasmid pPRO1</plasmid>
    </source>
</reference>
<sequence>MRFQRYPMRREERRGVTPRRMAAAKRALERQAERLPLFADQIRENQPSPEERINQMDDGMTWIVGEWRELRANHWRKGRRMYSALPDAMRADVREKWRSCSWPGTGTYFITFVRWYKHHGFVYLDRPEEAIQYDRERLARTIIILRERGRTAQQGRNLEKAVVVGGVLKTRE</sequence>
<dbReference type="KEGG" id="ppd:Ppro_3813"/>
<keyword evidence="1" id="KW-0614">Plasmid</keyword>
<dbReference type="eggNOG" id="ENOG5033E84">
    <property type="taxonomic scope" value="Bacteria"/>
</dbReference>
<dbReference type="EMBL" id="CP000483">
    <property type="protein sequence ID" value="ABL01401.1"/>
    <property type="molecule type" value="Genomic_DNA"/>
</dbReference>
<geneLocation type="plasmid" evidence="1 2">
    <name>pPRO1</name>
</geneLocation>
<keyword evidence="2" id="KW-1185">Reference proteome</keyword>
<proteinExistence type="predicted"/>
<organism evidence="1 2">
    <name type="scientific">Pelobacter propionicus (strain DSM 2379 / NBRC 103807 / OttBd1)</name>
    <dbReference type="NCBI Taxonomy" id="338966"/>
    <lineage>
        <taxon>Bacteria</taxon>
        <taxon>Pseudomonadati</taxon>
        <taxon>Thermodesulfobacteriota</taxon>
        <taxon>Desulfuromonadia</taxon>
        <taxon>Desulfuromonadales</taxon>
        <taxon>Desulfuromonadaceae</taxon>
        <taxon>Pelobacter</taxon>
    </lineage>
</organism>
<dbReference type="RefSeq" id="WP_011733920.1">
    <property type="nucleotide sequence ID" value="NC_008607.1"/>
</dbReference>
<name>A0R7T6_PELPD</name>
<accession>A0R7T6</accession>
<gene>
    <name evidence="1" type="ordered locus">Ppro_3813</name>
</gene>
<evidence type="ECO:0000313" key="2">
    <source>
        <dbReference type="Proteomes" id="UP000006732"/>
    </source>
</evidence>
<dbReference type="Proteomes" id="UP000006732">
    <property type="component" value="Plasmid pPRO1"/>
</dbReference>
<protein>
    <submittedName>
        <fullName evidence="1">Uncharacterized protein</fullName>
    </submittedName>
</protein>
<dbReference type="HOGENOM" id="CLU_1748066_0_0_7"/>
<dbReference type="AlphaFoldDB" id="A0R7T6"/>